<dbReference type="Pfam" id="PF13450">
    <property type="entry name" value="NAD_binding_8"/>
    <property type="match status" value="1"/>
</dbReference>
<dbReference type="Proteomes" id="UP000441523">
    <property type="component" value="Unassembled WGS sequence"/>
</dbReference>
<dbReference type="SUPFAM" id="SSF51905">
    <property type="entry name" value="FAD/NAD(P)-binding domain"/>
    <property type="match status" value="1"/>
</dbReference>
<comment type="caution">
    <text evidence="1">The sequence shown here is derived from an EMBL/GenBank/DDBJ whole genome shotgun (WGS) entry which is preliminary data.</text>
</comment>
<proteinExistence type="predicted"/>
<dbReference type="GO" id="GO:0008767">
    <property type="term" value="F:UDP-galactopyranose mutase activity"/>
    <property type="evidence" value="ECO:0007669"/>
    <property type="project" value="TreeGrafter"/>
</dbReference>
<evidence type="ECO:0000313" key="1">
    <source>
        <dbReference type="EMBL" id="KAB1069569.1"/>
    </source>
</evidence>
<dbReference type="PANTHER" id="PTHR21197">
    <property type="entry name" value="UDP-GALACTOPYRANOSE MUTASE"/>
    <property type="match status" value="1"/>
</dbReference>
<evidence type="ECO:0000313" key="2">
    <source>
        <dbReference type="Proteomes" id="UP000441523"/>
    </source>
</evidence>
<reference evidence="1 2" key="1">
    <citation type="submission" date="2019-09" db="EMBL/GenBank/DDBJ databases">
        <title>YIM 132548 draft genome.</title>
        <authorList>
            <person name="Jiang L."/>
        </authorList>
    </citation>
    <scope>NUCLEOTIDE SEQUENCE [LARGE SCALE GENOMIC DNA]</scope>
    <source>
        <strain evidence="1 2">YIM 132548</strain>
    </source>
</reference>
<sequence length="438" mass="49105">MIENGAQRHYDAIVLGAGVSGITTASVLASRGQTVCIIDDYPEPGGNHLSWSMGTSTFDIGAIFFWTDNPLFKIFPKMRELCVPVRFEVKKLTPSGHVLDYPFEFGRELFFGSPFYVMRVFLQILRQKVRASGAKRSARDFIRYYLGDDLPTVTGLNHYIRRFYGLAPDAVSYEFATQRMRWISNNAGIRARLRRIGFRRWRRTPPELVHVVARPKSGFATLYRAALAQLADQGVEALLDAAMRSVSRETGLFRVATREGVVSSARLVSTIPLVRALELFGLDAATAPSSSSMTTLFCKFRGWRNFHSVILYNFHHDGAWKRLTVHSDYYGLSDGWEYLSVEITERDAGVVADALFDDFRRCARNAGLFDGEFVLLGNARTDFAYPIYDMPAAAKRDESAQLLKACGVELLGRQGAFEYMASSKVAVDCVLSKLQSIV</sequence>
<accession>A0A6N6MML6</accession>
<gene>
    <name evidence="1" type="ORF">F6X51_24995</name>
</gene>
<dbReference type="PANTHER" id="PTHR21197:SF0">
    <property type="entry name" value="UDP-GALACTOPYRANOSE MUTASE"/>
    <property type="match status" value="1"/>
</dbReference>
<dbReference type="GO" id="GO:0005829">
    <property type="term" value="C:cytosol"/>
    <property type="evidence" value="ECO:0007669"/>
    <property type="project" value="TreeGrafter"/>
</dbReference>
<dbReference type="RefSeq" id="WP_150966583.1">
    <property type="nucleotide sequence ID" value="NZ_VZZJ01000037.1"/>
</dbReference>
<organism evidence="1 2">
    <name type="scientific">Methylobacterium planeticum</name>
    <dbReference type="NCBI Taxonomy" id="2615211"/>
    <lineage>
        <taxon>Bacteria</taxon>
        <taxon>Pseudomonadati</taxon>
        <taxon>Pseudomonadota</taxon>
        <taxon>Alphaproteobacteria</taxon>
        <taxon>Hyphomicrobiales</taxon>
        <taxon>Methylobacteriaceae</taxon>
        <taxon>Methylobacterium</taxon>
    </lineage>
</organism>
<dbReference type="AlphaFoldDB" id="A0A6N6MML6"/>
<dbReference type="InterPro" id="IPR036188">
    <property type="entry name" value="FAD/NAD-bd_sf"/>
</dbReference>
<dbReference type="GO" id="GO:0050660">
    <property type="term" value="F:flavin adenine dinucleotide binding"/>
    <property type="evidence" value="ECO:0007669"/>
    <property type="project" value="TreeGrafter"/>
</dbReference>
<dbReference type="Gene3D" id="3.50.50.60">
    <property type="entry name" value="FAD/NAD(P)-binding domain"/>
    <property type="match status" value="1"/>
</dbReference>
<keyword evidence="2" id="KW-1185">Reference proteome</keyword>
<protein>
    <submittedName>
        <fullName evidence="1">NAD(P)-binding protein</fullName>
    </submittedName>
</protein>
<name>A0A6N6MML6_9HYPH</name>
<dbReference type="EMBL" id="VZZJ01000037">
    <property type="protein sequence ID" value="KAB1069569.1"/>
    <property type="molecule type" value="Genomic_DNA"/>
</dbReference>